<keyword evidence="3" id="KW-1185">Reference proteome</keyword>
<comment type="caution">
    <text evidence="2">The sequence shown here is derived from an EMBL/GenBank/DDBJ whole genome shotgun (WGS) entry which is preliminary data.</text>
</comment>
<organism evidence="2 3">
    <name type="scientific">Diploscapter pachys</name>
    <dbReference type="NCBI Taxonomy" id="2018661"/>
    <lineage>
        <taxon>Eukaryota</taxon>
        <taxon>Metazoa</taxon>
        <taxon>Ecdysozoa</taxon>
        <taxon>Nematoda</taxon>
        <taxon>Chromadorea</taxon>
        <taxon>Rhabditida</taxon>
        <taxon>Rhabditina</taxon>
        <taxon>Rhabditomorpha</taxon>
        <taxon>Rhabditoidea</taxon>
        <taxon>Rhabditidae</taxon>
        <taxon>Diploscapter</taxon>
    </lineage>
</organism>
<gene>
    <name evidence="2" type="ORF">WR25_19231</name>
</gene>
<feature type="chain" id="PRO_5013127382" description="Secreted protein" evidence="1">
    <location>
        <begin position="22"/>
        <end position="73"/>
    </location>
</feature>
<accession>A0A2A2KL82</accession>
<evidence type="ECO:0000313" key="3">
    <source>
        <dbReference type="Proteomes" id="UP000218231"/>
    </source>
</evidence>
<sequence length="73" mass="8469">MRRILLLGMPLALLMGSSANAQSENEPSPPYPTTTQCYNEALRWARLHAQPGTQEYYDEFYEYFYTNCPNTQD</sequence>
<evidence type="ECO:0000256" key="1">
    <source>
        <dbReference type="SAM" id="SignalP"/>
    </source>
</evidence>
<dbReference type="Proteomes" id="UP000218231">
    <property type="component" value="Unassembled WGS sequence"/>
</dbReference>
<evidence type="ECO:0000313" key="2">
    <source>
        <dbReference type="EMBL" id="PAV74695.1"/>
    </source>
</evidence>
<keyword evidence="1" id="KW-0732">Signal</keyword>
<feature type="signal peptide" evidence="1">
    <location>
        <begin position="1"/>
        <end position="21"/>
    </location>
</feature>
<evidence type="ECO:0008006" key="4">
    <source>
        <dbReference type="Google" id="ProtNLM"/>
    </source>
</evidence>
<dbReference type="AlphaFoldDB" id="A0A2A2KL82"/>
<name>A0A2A2KL82_9BILA</name>
<dbReference type="EMBL" id="LIAE01008292">
    <property type="protein sequence ID" value="PAV74695.1"/>
    <property type="molecule type" value="Genomic_DNA"/>
</dbReference>
<reference evidence="2 3" key="1">
    <citation type="journal article" date="2017" name="Curr. Biol.">
        <title>Genome architecture and evolution of a unichromosomal asexual nematode.</title>
        <authorList>
            <person name="Fradin H."/>
            <person name="Zegar C."/>
            <person name="Gutwein M."/>
            <person name="Lucas J."/>
            <person name="Kovtun M."/>
            <person name="Corcoran D."/>
            <person name="Baugh L.R."/>
            <person name="Kiontke K."/>
            <person name="Gunsalus K."/>
            <person name="Fitch D.H."/>
            <person name="Piano F."/>
        </authorList>
    </citation>
    <scope>NUCLEOTIDE SEQUENCE [LARGE SCALE GENOMIC DNA]</scope>
    <source>
        <strain evidence="2">PF1309</strain>
    </source>
</reference>
<protein>
    <recommendedName>
        <fullName evidence="4">Secreted protein</fullName>
    </recommendedName>
</protein>
<proteinExistence type="predicted"/>